<sequence length="1314" mass="144823">MASSVDPPVVTTAQVLPVGDLEPADAERLFRRLLEIVTPGVDARLFGVPGQAQAGIDVYARLPPDPAANGRGYATLQSRKVSSLTAGGIRKAVDDLLNGEWGGRTRTFYYATSVDLRRADLDREVRAQSDRLDKVGITFVAWGSQEVSALLKDHPDVVRDFFGRHWAEAFCRRDAGATRKPEQVRDGYLKRIRTLRRNASIGTLARHDDVDRHDPVLLRDIFVTPVVRADPPPVEVPREWVRRETTGDGALPPGVDPQTLDRIRQAFRDQPARSVLQVIGERPGGGIVLLGDPGAGKSTVAQYVTLAIAEGRAEAGLESLAGALPVLVELRTFAAEDLRTRGPLDLIDLLADLDGHDLRRGVLEDHLRAGHRAVVFFDGLDEIFDPKLREQVAQRIGSFAAVFPGARVVVTSRVIGYEPTTFVRNGFRTFQLQDLDRHRIEQFLTAWYGRAGTPDRADGLLAAFDDHPAIGELAGNPLLLTIMAWLGRRGELPRDRQDLYEHAVSVLVAQWDPSRHLHNDGRRQEHDDLGEPDLLALLRRIARRMRDSPGGLAGNHLSRAALMDEVAGHLLREDHVPNAGRARAVARAIVDEFRTRNFILSHFGSTVYGFIHRAFLEYLAAADIHENAGADRAFDRHWSDPAWHETLVLLAGMVDPAHAGRLVDRLLAADPLWFLGPRKPTGSDSPVHEAPRHLLLAIRCLGEVRDLGRLPCQSAAAVEAVIAMLEHVAAEKAFPTSSVTLSVVRAAAPVLDRIGRFHPAARDRFRDWYLMRGRFLRIWREGETVMDLSSEVPPAAQTGAGLLRDDERFRRYLLGQARFGTDHPVRSDALQALIRQRSRDAELADLLRQLAEYEPDGIVRAGSVRLFAMATRPDGAAFDWVRTRLVDHDAALRAGAADVFAHYWQHHPQALAIVCDRARTDRDPWIRKSSIRALGTRWPGDPEAGAVLRESCTTDPEGSVRETAAIELFMRWTTDPATRPVLEHVVADDGIQRWVRERAGEALASPGPVQVTGHRGDRSMRTVDERRAALEPFDTTPETAARLRDRATTGDGEHRVAALRALAAGWPDDPDLPEWLSTLALSDGSEPVRSAAMRAVAQGWPRSVATADLLHRVATDDESDSIRRTAMMLLAAAAPQDPRTVELLHRTAGGSGWTATLATSMLAVLGDARTMATLRHRAATGDRYALEAVLLVAHDEPDLPGILRQLAERDSGSAMRHLVVGWRDDPATLPLLRRLATSASTVDGRAGAVRALAGGYRDDPDVEKLLRGFVEAGEEQDPGRWRAAVVALADRWPYDEELATSAARIAYEEAEDMW</sequence>
<name>A0A8J4A033_9ACTN</name>
<dbReference type="Gene3D" id="1.25.10.10">
    <property type="entry name" value="Leucine-rich Repeat Variant"/>
    <property type="match status" value="2"/>
</dbReference>
<dbReference type="InterPro" id="IPR011989">
    <property type="entry name" value="ARM-like"/>
</dbReference>
<dbReference type="InterPro" id="IPR016024">
    <property type="entry name" value="ARM-type_fold"/>
</dbReference>
<dbReference type="Proteomes" id="UP000635606">
    <property type="component" value="Unassembled WGS sequence"/>
</dbReference>
<organism evidence="2 3">
    <name type="scientific">Virgisporangium ochraceum</name>
    <dbReference type="NCBI Taxonomy" id="65505"/>
    <lineage>
        <taxon>Bacteria</taxon>
        <taxon>Bacillati</taxon>
        <taxon>Actinomycetota</taxon>
        <taxon>Actinomycetes</taxon>
        <taxon>Micromonosporales</taxon>
        <taxon>Micromonosporaceae</taxon>
        <taxon>Virgisporangium</taxon>
    </lineage>
</organism>
<evidence type="ECO:0000259" key="1">
    <source>
        <dbReference type="PROSITE" id="PS50837"/>
    </source>
</evidence>
<evidence type="ECO:0000313" key="2">
    <source>
        <dbReference type="EMBL" id="GIJ70640.1"/>
    </source>
</evidence>
<reference evidence="2" key="1">
    <citation type="submission" date="2021-01" db="EMBL/GenBank/DDBJ databases">
        <title>Whole genome shotgun sequence of Virgisporangium ochraceum NBRC 16418.</title>
        <authorList>
            <person name="Komaki H."/>
            <person name="Tamura T."/>
        </authorList>
    </citation>
    <scope>NUCLEOTIDE SEQUENCE</scope>
    <source>
        <strain evidence="2">NBRC 16418</strain>
    </source>
</reference>
<dbReference type="EMBL" id="BOPH01000082">
    <property type="protein sequence ID" value="GIJ70640.1"/>
    <property type="molecule type" value="Genomic_DNA"/>
</dbReference>
<dbReference type="PROSITE" id="PS50837">
    <property type="entry name" value="NACHT"/>
    <property type="match status" value="1"/>
</dbReference>
<evidence type="ECO:0000313" key="3">
    <source>
        <dbReference type="Proteomes" id="UP000635606"/>
    </source>
</evidence>
<accession>A0A8J4A033</accession>
<dbReference type="SUPFAM" id="SSF52540">
    <property type="entry name" value="P-loop containing nucleoside triphosphate hydrolases"/>
    <property type="match status" value="1"/>
</dbReference>
<dbReference type="InterPro" id="IPR027417">
    <property type="entry name" value="P-loop_NTPase"/>
</dbReference>
<proteinExistence type="predicted"/>
<dbReference type="Pfam" id="PF05729">
    <property type="entry name" value="NACHT"/>
    <property type="match status" value="1"/>
</dbReference>
<dbReference type="InterPro" id="IPR007111">
    <property type="entry name" value="NACHT_NTPase"/>
</dbReference>
<feature type="domain" description="NACHT" evidence="1">
    <location>
        <begin position="285"/>
        <end position="413"/>
    </location>
</feature>
<gene>
    <name evidence="2" type="ORF">Voc01_055570</name>
</gene>
<dbReference type="SUPFAM" id="SSF48371">
    <property type="entry name" value="ARM repeat"/>
    <property type="match status" value="2"/>
</dbReference>
<comment type="caution">
    <text evidence="2">The sequence shown here is derived from an EMBL/GenBank/DDBJ whole genome shotgun (WGS) entry which is preliminary data.</text>
</comment>
<dbReference type="Pfam" id="PF13646">
    <property type="entry name" value="HEAT_2"/>
    <property type="match status" value="1"/>
</dbReference>
<protein>
    <recommendedName>
        <fullName evidence="1">NACHT domain-containing protein</fullName>
    </recommendedName>
</protein>
<keyword evidence="3" id="KW-1185">Reference proteome</keyword>
<dbReference type="Gene3D" id="3.40.50.300">
    <property type="entry name" value="P-loop containing nucleotide triphosphate hydrolases"/>
    <property type="match status" value="1"/>
</dbReference>